<dbReference type="EMBL" id="CP072801">
    <property type="protein sequence ID" value="QTR46057.1"/>
    <property type="molecule type" value="Genomic_DNA"/>
</dbReference>
<gene>
    <name evidence="2" type="ORF">J9253_19075</name>
</gene>
<sequence length="176" mass="20565">MTTTMTTTEAELEFAPPVPDKNLDMVRNILFGEQARENEKRLANLERFVKVWTNSVRDEMRKNMDSLNHEIHMLQDLLDQEAKARMGDGATFRKHFEQNSKGIENLQRQWQTSATDLNRRIEEETKLLSQIMEEQRLDLLNQIKQTSEQLRQDKVDRKMLAALLDNVSHQLAGDKA</sequence>
<feature type="coiled-coil region" evidence="1">
    <location>
        <begin position="114"/>
        <end position="149"/>
    </location>
</feature>
<protein>
    <submittedName>
        <fullName evidence="2">Uncharacterized protein</fullName>
    </submittedName>
</protein>
<keyword evidence="1" id="KW-0175">Coiled coil</keyword>
<keyword evidence="3" id="KW-1185">Reference proteome</keyword>
<accession>A0ABX7WRH8</accession>
<reference evidence="2 3" key="1">
    <citation type="submission" date="2021-04" db="EMBL/GenBank/DDBJ databases">
        <title>Genomics, taxonomy and metabolism of representatives of sulfur bacteria of the genus Thiothrix: Thiothrix fructosivorans QT, Thiothrix unzii A1T and three new species, Thiothrix subterranea sp. nov., Thiothrix litoralis sp. nov. and 'Candidatus Thiothrix anitrata' sp. nov.</title>
        <authorList>
            <person name="Ravin N.V."/>
            <person name="Smolyakov D."/>
            <person name="Rudenko T.S."/>
            <person name="Mardanov A.V."/>
            <person name="Beletsky A.V."/>
            <person name="Markov N.D."/>
            <person name="Fomenkov A.I."/>
            <person name="Roberts R.J."/>
            <person name="Karnachuk O.V."/>
            <person name="Novikov A."/>
            <person name="Grabovich M.Y."/>
        </authorList>
    </citation>
    <scope>NUCLEOTIDE SEQUENCE [LARGE SCALE GENOMIC DNA]</scope>
    <source>
        <strain evidence="2 3">AS</strain>
    </source>
</reference>
<proteinExistence type="predicted"/>
<dbReference type="Proteomes" id="UP000672039">
    <property type="component" value="Chromosome"/>
</dbReference>
<organism evidence="2 3">
    <name type="scientific">Thiothrix litoralis</name>
    <dbReference type="NCBI Taxonomy" id="2891210"/>
    <lineage>
        <taxon>Bacteria</taxon>
        <taxon>Pseudomonadati</taxon>
        <taxon>Pseudomonadota</taxon>
        <taxon>Gammaproteobacteria</taxon>
        <taxon>Thiotrichales</taxon>
        <taxon>Thiotrichaceae</taxon>
        <taxon>Thiothrix</taxon>
    </lineage>
</organism>
<name>A0ABX7WRH8_9GAMM</name>
<evidence type="ECO:0000313" key="2">
    <source>
        <dbReference type="EMBL" id="QTR46057.1"/>
    </source>
</evidence>
<dbReference type="RefSeq" id="WP_210222425.1">
    <property type="nucleotide sequence ID" value="NZ_CP072801.1"/>
</dbReference>
<evidence type="ECO:0000313" key="3">
    <source>
        <dbReference type="Proteomes" id="UP000672039"/>
    </source>
</evidence>
<feature type="coiled-coil region" evidence="1">
    <location>
        <begin position="57"/>
        <end position="84"/>
    </location>
</feature>
<evidence type="ECO:0000256" key="1">
    <source>
        <dbReference type="SAM" id="Coils"/>
    </source>
</evidence>